<dbReference type="OMA" id="PVISYWS"/>
<dbReference type="PANTHER" id="PTHR13275:SF4">
    <property type="entry name" value="VACUOLAR PROTEIN SORTING-ASSOCIATED PROTEIN 72 HOMOLOG"/>
    <property type="match status" value="1"/>
</dbReference>
<evidence type="ECO:0000313" key="4">
    <source>
        <dbReference type="EMBL" id="EPS38328.1"/>
    </source>
</evidence>
<accession>S8BGF0</accession>
<evidence type="ECO:0000256" key="1">
    <source>
        <dbReference type="ARBA" id="ARBA00006832"/>
    </source>
</evidence>
<feature type="compositionally biased region" description="Polar residues" evidence="2">
    <location>
        <begin position="415"/>
        <end position="430"/>
    </location>
</feature>
<feature type="domain" description="Vps72/YL1 C-terminal" evidence="3">
    <location>
        <begin position="589"/>
        <end position="618"/>
    </location>
</feature>
<gene>
    <name evidence="4" type="ORF">H072_8012</name>
</gene>
<dbReference type="STRING" id="1284197.S8BGF0"/>
<feature type="compositionally biased region" description="Basic and acidic residues" evidence="2">
    <location>
        <begin position="122"/>
        <end position="140"/>
    </location>
</feature>
<feature type="compositionally biased region" description="Acidic residues" evidence="2">
    <location>
        <begin position="51"/>
        <end position="69"/>
    </location>
</feature>
<proteinExistence type="inferred from homology"/>
<feature type="compositionally biased region" description="Acidic residues" evidence="2">
    <location>
        <begin position="83"/>
        <end position="96"/>
    </location>
</feature>
<dbReference type="InterPro" id="IPR046757">
    <property type="entry name" value="YL1_N"/>
</dbReference>
<dbReference type="Pfam" id="PF05764">
    <property type="entry name" value="YL1"/>
    <property type="match status" value="1"/>
</dbReference>
<feature type="compositionally biased region" description="Basic and acidic residues" evidence="2">
    <location>
        <begin position="302"/>
        <end position="315"/>
    </location>
</feature>
<evidence type="ECO:0000259" key="3">
    <source>
        <dbReference type="SMART" id="SM00993"/>
    </source>
</evidence>
<dbReference type="SMART" id="SM00993">
    <property type="entry name" value="YL1_C"/>
    <property type="match status" value="1"/>
</dbReference>
<feature type="compositionally biased region" description="Polar residues" evidence="2">
    <location>
        <begin position="180"/>
        <end position="191"/>
    </location>
</feature>
<feature type="compositionally biased region" description="Basic and acidic residues" evidence="2">
    <location>
        <begin position="448"/>
        <end position="495"/>
    </location>
</feature>
<reference evidence="4 5" key="1">
    <citation type="journal article" date="2013" name="PLoS Genet.">
        <title>Genomic mechanisms accounting for the adaptation to parasitism in nematode-trapping fungi.</title>
        <authorList>
            <person name="Meerupati T."/>
            <person name="Andersson K.M."/>
            <person name="Friman E."/>
            <person name="Kumar D."/>
            <person name="Tunlid A."/>
            <person name="Ahren D."/>
        </authorList>
    </citation>
    <scope>NUCLEOTIDE SEQUENCE [LARGE SCALE GENOMIC DNA]</scope>
    <source>
        <strain evidence="4 5">CBS 200.50</strain>
    </source>
</reference>
<dbReference type="OrthoDB" id="3942062at2759"/>
<evidence type="ECO:0000256" key="2">
    <source>
        <dbReference type="SAM" id="MobiDB-lite"/>
    </source>
</evidence>
<feature type="compositionally biased region" description="Acidic residues" evidence="2">
    <location>
        <begin position="144"/>
        <end position="154"/>
    </location>
</feature>
<evidence type="ECO:0000313" key="5">
    <source>
        <dbReference type="Proteomes" id="UP000015100"/>
    </source>
</evidence>
<keyword evidence="5" id="KW-1185">Reference proteome</keyword>
<feature type="compositionally biased region" description="Polar residues" evidence="2">
    <location>
        <begin position="316"/>
        <end position="325"/>
    </location>
</feature>
<dbReference type="GO" id="GO:0005634">
    <property type="term" value="C:nucleus"/>
    <property type="evidence" value="ECO:0007669"/>
    <property type="project" value="TreeGrafter"/>
</dbReference>
<feature type="region of interest" description="Disordered" evidence="2">
    <location>
        <begin position="1"/>
        <end position="192"/>
    </location>
</feature>
<sequence>MSTNGEMDIDEKGEHASSRETTPQLPETLIAGRQRRSTAGNRLAQLLQQEQPDDIDLLFEEGGEDDEDFEAKHESDIDLGSSSDEEDRPQPPDDELAGEKELQQQERASKKRKAGSTYPGQKELDKLVKRQQSLREKRVTIQEPEQDGTEEDQNLTDSEPRTRKKSERISWIPTAEDQPSRQSSRRQTVANKQMIHERMKESNERRLKVIAAMNEASQRKKTQKVKLTQEMRLERAKKVEEKNKRSLNKWQVAEEARLEAQRAKLAALHNRKIEGPFIRFYSGRAEWDGDGHLVKIGRRKLVEEITDPKDKESNEKSSNVTTNIVDQPEAAEDIVMNDAPPGEDTEETKALDANAVLISEPVMEGEAMTQDQSSELVSDQPSEQPPEQSLEKSSEQPVILPLELPSELPTDEPPAQSSEPPIESLEQTSEILEEKPVEELTQQPVEQSSDKQPVEQSSDKQPEEQLSDKQPEEQLSDKRPEEQLSDKQPEEKPIDKQPVQPLEPAGTVAVEKLSDIPPSDAGLSDDIHHQIAEQLQGDLDASLLPKKPSVTSQTYISLLGFENEKLGKDFKSKVLFPHNRGPLPKPDRPLCVTTSLPARFIDPSTGLPYASLFGYKQIQRVKNGGLQWNNQLQCFFDGQEAAAGVPEGFFD</sequence>
<comment type="similarity">
    <text evidence="1">Belongs to the VPS72/YL1 family.</text>
</comment>
<dbReference type="InterPro" id="IPR013272">
    <property type="entry name" value="Vps72/YL1_C"/>
</dbReference>
<dbReference type="PANTHER" id="PTHR13275">
    <property type="entry name" value="YL-1 PROTEIN TRANSCRIPTION FACTOR-LIKE 1"/>
    <property type="match status" value="1"/>
</dbReference>
<reference evidence="5" key="2">
    <citation type="submission" date="2013-04" db="EMBL/GenBank/DDBJ databases">
        <title>Genomic mechanisms accounting for the adaptation to parasitism in nematode-trapping fungi.</title>
        <authorList>
            <person name="Ahren D.G."/>
        </authorList>
    </citation>
    <scope>NUCLEOTIDE SEQUENCE [LARGE SCALE GENOMIC DNA]</scope>
    <source>
        <strain evidence="5">CBS 200.50</strain>
    </source>
</reference>
<dbReference type="eggNOG" id="ENOG502RXYF">
    <property type="taxonomic scope" value="Eukaryota"/>
</dbReference>
<dbReference type="Pfam" id="PF08265">
    <property type="entry name" value="YL1_C"/>
    <property type="match status" value="1"/>
</dbReference>
<feature type="compositionally biased region" description="Basic and acidic residues" evidence="2">
    <location>
        <begin position="97"/>
        <end position="108"/>
    </location>
</feature>
<protein>
    <recommendedName>
        <fullName evidence="3">Vps72/YL1 C-terminal domain-containing protein</fullName>
    </recommendedName>
</protein>
<dbReference type="EMBL" id="AQGS01000575">
    <property type="protein sequence ID" value="EPS38328.1"/>
    <property type="molecule type" value="Genomic_DNA"/>
</dbReference>
<feature type="compositionally biased region" description="Polar residues" evidence="2">
    <location>
        <begin position="369"/>
        <end position="387"/>
    </location>
</feature>
<organism evidence="4 5">
    <name type="scientific">Dactylellina haptotyla (strain CBS 200.50)</name>
    <name type="common">Nematode-trapping fungus</name>
    <name type="synonym">Monacrosporium haptotylum</name>
    <dbReference type="NCBI Taxonomy" id="1284197"/>
    <lineage>
        <taxon>Eukaryota</taxon>
        <taxon>Fungi</taxon>
        <taxon>Dikarya</taxon>
        <taxon>Ascomycota</taxon>
        <taxon>Pezizomycotina</taxon>
        <taxon>Orbiliomycetes</taxon>
        <taxon>Orbiliales</taxon>
        <taxon>Orbiliaceae</taxon>
        <taxon>Dactylellina</taxon>
    </lineage>
</organism>
<dbReference type="Proteomes" id="UP000015100">
    <property type="component" value="Unassembled WGS sequence"/>
</dbReference>
<comment type="caution">
    <text evidence="4">The sequence shown here is derived from an EMBL/GenBank/DDBJ whole genome shotgun (WGS) entry which is preliminary data.</text>
</comment>
<name>S8BGF0_DACHA</name>
<dbReference type="AlphaFoldDB" id="S8BGF0"/>
<feature type="region of interest" description="Disordered" evidence="2">
    <location>
        <begin position="302"/>
        <end position="509"/>
    </location>
</feature>
<dbReference type="HOGENOM" id="CLU_008699_2_0_1"/>